<evidence type="ECO:0000256" key="1">
    <source>
        <dbReference type="ARBA" id="ARBA00006484"/>
    </source>
</evidence>
<dbReference type="RefSeq" id="WP_380909437.1">
    <property type="nucleotide sequence ID" value="NZ_JBHTLS010000085.1"/>
</dbReference>
<accession>A0ABW3NXT3</accession>
<proteinExistence type="inferred from homology"/>
<evidence type="ECO:0000313" key="5">
    <source>
        <dbReference type="EMBL" id="MFD1104247.1"/>
    </source>
</evidence>
<dbReference type="PRINTS" id="PR00081">
    <property type="entry name" value="GDHRDH"/>
</dbReference>
<dbReference type="Proteomes" id="UP001597203">
    <property type="component" value="Unassembled WGS sequence"/>
</dbReference>
<comment type="similarity">
    <text evidence="1">Belongs to the short-chain dehydrogenases/reductases (SDR) family.</text>
</comment>
<dbReference type="InterPro" id="IPR002347">
    <property type="entry name" value="SDR_fam"/>
</dbReference>
<keyword evidence="6" id="KW-1185">Reference proteome</keyword>
<dbReference type="PRINTS" id="PR00080">
    <property type="entry name" value="SDRFAMILY"/>
</dbReference>
<evidence type="ECO:0000313" key="6">
    <source>
        <dbReference type="Proteomes" id="UP001597203"/>
    </source>
</evidence>
<dbReference type="Pfam" id="PF13561">
    <property type="entry name" value="adh_short_C2"/>
    <property type="match status" value="1"/>
</dbReference>
<comment type="caution">
    <text evidence="5">The sequence shown here is derived from an EMBL/GenBank/DDBJ whole genome shotgun (WGS) entry which is preliminary data.</text>
</comment>
<gene>
    <name evidence="5" type="ORF">ACFQ24_05030</name>
</gene>
<keyword evidence="2" id="KW-0560">Oxidoreductase</keyword>
<keyword evidence="3" id="KW-0520">NAD</keyword>
<keyword evidence="4" id="KW-1133">Transmembrane helix</keyword>
<evidence type="ECO:0000256" key="3">
    <source>
        <dbReference type="ARBA" id="ARBA00023027"/>
    </source>
</evidence>
<evidence type="ECO:0000256" key="4">
    <source>
        <dbReference type="SAM" id="Phobius"/>
    </source>
</evidence>
<dbReference type="PROSITE" id="PS00061">
    <property type="entry name" value="ADH_SHORT"/>
    <property type="match status" value="1"/>
</dbReference>
<dbReference type="Gene3D" id="3.40.50.720">
    <property type="entry name" value="NAD(P)-binding Rossmann-like Domain"/>
    <property type="match status" value="1"/>
</dbReference>
<dbReference type="PANTHER" id="PTHR43477">
    <property type="entry name" value="DIHYDROANTICAPSIN 7-DEHYDROGENASE"/>
    <property type="match status" value="1"/>
</dbReference>
<dbReference type="EMBL" id="JBHTLS010000085">
    <property type="protein sequence ID" value="MFD1104247.1"/>
    <property type="molecule type" value="Genomic_DNA"/>
</dbReference>
<dbReference type="InterPro" id="IPR051122">
    <property type="entry name" value="SDR_DHRS6-like"/>
</dbReference>
<dbReference type="SUPFAM" id="SSF51735">
    <property type="entry name" value="NAD(P)-binding Rossmann-fold domains"/>
    <property type="match status" value="1"/>
</dbReference>
<evidence type="ECO:0000256" key="2">
    <source>
        <dbReference type="ARBA" id="ARBA00023002"/>
    </source>
</evidence>
<protein>
    <submittedName>
        <fullName evidence="5">SDR family oxidoreductase</fullName>
    </submittedName>
</protein>
<sequence>MSRLIRVVLPGMIGAGGGSIINIASVAGAIIGVPDRFVYNTTKAAVVGLTKAIAVDYVTQGIRCNAVCPGTVHSPSLEERLRSTGDFHAALAQFSARQPVGRLGRPEEVAAMVLWLASDAAAFVTGQCHVIDGGWSNA</sequence>
<name>A0ABW3NXT3_9SPHN</name>
<keyword evidence="4" id="KW-0472">Membrane</keyword>
<organism evidence="5 6">
    <name type="scientific">Sphingobium olei</name>
    <dbReference type="NCBI Taxonomy" id="420955"/>
    <lineage>
        <taxon>Bacteria</taxon>
        <taxon>Pseudomonadati</taxon>
        <taxon>Pseudomonadota</taxon>
        <taxon>Alphaproteobacteria</taxon>
        <taxon>Sphingomonadales</taxon>
        <taxon>Sphingomonadaceae</taxon>
        <taxon>Sphingobium</taxon>
    </lineage>
</organism>
<keyword evidence="4" id="KW-0812">Transmembrane</keyword>
<dbReference type="InterPro" id="IPR020904">
    <property type="entry name" value="Sc_DH/Rdtase_CS"/>
</dbReference>
<dbReference type="PANTHER" id="PTHR43477:SF4">
    <property type="entry name" value="DEHYDROGENASE_REDUCTASE SDR FAMILY MEMBER 6"/>
    <property type="match status" value="1"/>
</dbReference>
<dbReference type="InterPro" id="IPR036291">
    <property type="entry name" value="NAD(P)-bd_dom_sf"/>
</dbReference>
<reference evidence="6" key="1">
    <citation type="journal article" date="2019" name="Int. J. Syst. Evol. Microbiol.">
        <title>The Global Catalogue of Microorganisms (GCM) 10K type strain sequencing project: providing services to taxonomists for standard genome sequencing and annotation.</title>
        <authorList>
            <consortium name="The Broad Institute Genomics Platform"/>
            <consortium name="The Broad Institute Genome Sequencing Center for Infectious Disease"/>
            <person name="Wu L."/>
            <person name="Ma J."/>
        </authorList>
    </citation>
    <scope>NUCLEOTIDE SEQUENCE [LARGE SCALE GENOMIC DNA]</scope>
    <source>
        <strain evidence="6">CCUG 54329</strain>
    </source>
</reference>
<feature type="transmembrane region" description="Helical" evidence="4">
    <location>
        <begin position="7"/>
        <end position="33"/>
    </location>
</feature>